<feature type="region of interest" description="Disordered" evidence="7">
    <location>
        <begin position="1"/>
        <end position="20"/>
    </location>
</feature>
<dbReference type="SUPFAM" id="SSF53187">
    <property type="entry name" value="Zn-dependent exopeptidases"/>
    <property type="match status" value="1"/>
</dbReference>
<evidence type="ECO:0000259" key="8">
    <source>
        <dbReference type="SMART" id="SM00631"/>
    </source>
</evidence>
<name>A0A8H6JC58_9PEZI</name>
<dbReference type="SMART" id="SM00631">
    <property type="entry name" value="Zn_pept"/>
    <property type="match status" value="1"/>
</dbReference>
<evidence type="ECO:0000256" key="5">
    <source>
        <dbReference type="ARBA" id="ARBA00022833"/>
    </source>
</evidence>
<keyword evidence="6" id="KW-0482">Metalloprotease</keyword>
<evidence type="ECO:0000256" key="7">
    <source>
        <dbReference type="SAM" id="MobiDB-lite"/>
    </source>
</evidence>
<evidence type="ECO:0000256" key="6">
    <source>
        <dbReference type="ARBA" id="ARBA00023049"/>
    </source>
</evidence>
<dbReference type="Gene3D" id="3.40.630.10">
    <property type="entry name" value="Zn peptidases"/>
    <property type="match status" value="1"/>
</dbReference>
<comment type="caution">
    <text evidence="9">The sequence shown here is derived from an EMBL/GenBank/DDBJ whole genome shotgun (WGS) entry which is preliminary data.</text>
</comment>
<dbReference type="GO" id="GO:0004181">
    <property type="term" value="F:metallocarboxypeptidase activity"/>
    <property type="evidence" value="ECO:0007669"/>
    <property type="project" value="InterPro"/>
</dbReference>
<dbReference type="Pfam" id="PF00246">
    <property type="entry name" value="Peptidase_M14"/>
    <property type="match status" value="1"/>
</dbReference>
<feature type="domain" description="Peptidase M14" evidence="8">
    <location>
        <begin position="70"/>
        <end position="397"/>
    </location>
</feature>
<feature type="compositionally biased region" description="Polar residues" evidence="7">
    <location>
        <begin position="1"/>
        <end position="11"/>
    </location>
</feature>
<dbReference type="GO" id="GO:0008270">
    <property type="term" value="F:zinc ion binding"/>
    <property type="evidence" value="ECO:0007669"/>
    <property type="project" value="InterPro"/>
</dbReference>
<dbReference type="Proteomes" id="UP000652219">
    <property type="component" value="Unassembled WGS sequence"/>
</dbReference>
<keyword evidence="5" id="KW-0862">Zinc</keyword>
<dbReference type="AlphaFoldDB" id="A0A8H6JC58"/>
<dbReference type="PANTHER" id="PTHR11705:SF143">
    <property type="entry name" value="SLL0236 PROTEIN"/>
    <property type="match status" value="1"/>
</dbReference>
<comment type="similarity">
    <text evidence="2">Belongs to the peptidase M14 family.</text>
</comment>
<dbReference type="EMBL" id="WIGN01000087">
    <property type="protein sequence ID" value="KAF6810399.1"/>
    <property type="molecule type" value="Genomic_DNA"/>
</dbReference>
<proteinExistence type="inferred from homology"/>
<dbReference type="GO" id="GO:0006508">
    <property type="term" value="P:proteolysis"/>
    <property type="evidence" value="ECO:0007669"/>
    <property type="project" value="UniProtKB-KW"/>
</dbReference>
<dbReference type="InterPro" id="IPR000834">
    <property type="entry name" value="Peptidase_M14"/>
</dbReference>
<evidence type="ECO:0000256" key="3">
    <source>
        <dbReference type="ARBA" id="ARBA00022670"/>
    </source>
</evidence>
<evidence type="ECO:0000313" key="10">
    <source>
        <dbReference type="Proteomes" id="UP000652219"/>
    </source>
</evidence>
<evidence type="ECO:0000256" key="4">
    <source>
        <dbReference type="ARBA" id="ARBA00022801"/>
    </source>
</evidence>
<comment type="cofactor">
    <cofactor evidence="1">
        <name>Zn(2+)</name>
        <dbReference type="ChEBI" id="CHEBI:29105"/>
    </cofactor>
</comment>
<keyword evidence="4" id="KW-0378">Hydrolase</keyword>
<protein>
    <submittedName>
        <fullName evidence="9">Peptidase m14</fullName>
    </submittedName>
</protein>
<evidence type="ECO:0000256" key="1">
    <source>
        <dbReference type="ARBA" id="ARBA00001947"/>
    </source>
</evidence>
<keyword evidence="3" id="KW-0645">Protease</keyword>
<sequence length="439" mass="48748">MCTSQQDANQQPPDPLPPCELGQWKYDQRLSDTAPISELDRFAARGFVFTGVGGGSNPADPDFTQIMAPEEIGSALQRLEDAYPLVKLDYSSHDSWLGQKTRLAYLQPPAKRTRSTPSYDTFFTGGFQGRERGTPDSLIYFMADLLHARDTGEGLSYGDISYTHKQVMQALDKGVIFMPLANPDGLTWDQKFHNCYAGNVNLNSKKDGHTFKGAGVNLDRNFDIAWDYRKLFSPSAAPAAASDDPADELYHGRKAFSEPESRNVEDVFKKNSKLSKYVNVGARGRFIGYPWASSPAQTCCDWNNWRNKDWDGKRGETGAGYAEYMDKDDLDVFRRVSGGVADRVREVRGGLFVAGDDAGLEVPASGTATDWAYSRHITKKKHNKVFSYQLQYGLVAEDALVVVAKGGCQYYPTSEQYKNMLTEAAVGFMEVLLADADKE</sequence>
<reference evidence="9 10" key="1">
    <citation type="journal article" date="2020" name="Phytopathology">
        <title>Genome Sequence Resources of Colletotrichum truncatum, C. plurivorum, C. musicola, and C. sojae: Four Species Pathogenic to Soybean (Glycine max).</title>
        <authorList>
            <person name="Rogerio F."/>
            <person name="Boufleur T.R."/>
            <person name="Ciampi-Guillardi M."/>
            <person name="Sukno S.A."/>
            <person name="Thon M.R."/>
            <person name="Massola Junior N.S."/>
            <person name="Baroncelli R."/>
        </authorList>
    </citation>
    <scope>NUCLEOTIDE SEQUENCE [LARGE SCALE GENOMIC DNA]</scope>
    <source>
        <strain evidence="9 10">LFN0009</strain>
    </source>
</reference>
<organism evidence="9 10">
    <name type="scientific">Colletotrichum sojae</name>
    <dbReference type="NCBI Taxonomy" id="2175907"/>
    <lineage>
        <taxon>Eukaryota</taxon>
        <taxon>Fungi</taxon>
        <taxon>Dikarya</taxon>
        <taxon>Ascomycota</taxon>
        <taxon>Pezizomycotina</taxon>
        <taxon>Sordariomycetes</taxon>
        <taxon>Hypocreomycetidae</taxon>
        <taxon>Glomerellales</taxon>
        <taxon>Glomerellaceae</taxon>
        <taxon>Colletotrichum</taxon>
        <taxon>Colletotrichum orchidearum species complex</taxon>
    </lineage>
</organism>
<dbReference type="PANTHER" id="PTHR11705">
    <property type="entry name" value="PROTEASE FAMILY M14 CARBOXYPEPTIDASE A,B"/>
    <property type="match status" value="1"/>
</dbReference>
<accession>A0A8H6JC58</accession>
<gene>
    <name evidence="9" type="ORF">CSOJ01_06340</name>
</gene>
<evidence type="ECO:0000313" key="9">
    <source>
        <dbReference type="EMBL" id="KAF6810399.1"/>
    </source>
</evidence>
<evidence type="ECO:0000256" key="2">
    <source>
        <dbReference type="ARBA" id="ARBA00005988"/>
    </source>
</evidence>
<keyword evidence="10" id="KW-1185">Reference proteome</keyword>